<keyword evidence="3" id="KW-1185">Reference proteome</keyword>
<dbReference type="Proteomes" id="UP000243579">
    <property type="component" value="Unassembled WGS sequence"/>
</dbReference>
<protein>
    <submittedName>
        <fullName evidence="2">Uncharacterized protein</fullName>
    </submittedName>
</protein>
<dbReference type="OrthoDB" id="75900at2759"/>
<sequence>MATPAHAALDKLRAEIDLALTASEQEYFDDVVRHKSKQLTKEIAFKRLQARSSLHPTRTRLVCPPAKRTGEKSPPKAPASPPRGKLLRRRLSCSMPSLPITLQSCASPMTFETTESVIPHETSLRIDHLLAREVHASTHRRKMEEYIRKLERENASWRAKFKAEIVKTMDSAALRAAQVDANATTTQLRGLLEAADARNAAQQAEIAALQATVAHLSRMSREMSIEVLDETRLSNNEFELRLVQEQITSAELREVVMQCTEKINELTTKNILLIRKEVEEIKAPEAPAGMSFRAKEAPPALLRFKITTTIDYLDVVPWRRYAGHLQSLVAAPDGGPCPIPAIAVPVVFSAQFWAQQSLPAVHDRWLERVADMGVTDSSLQRLDVDQVLGLVTDIWVDRALNTLQTDTLRVPRQSFPVFVERFFLRRYQSWSEAKAQLYLFLLGVMDFRGRYPRIDVMGYMLGLSNIKCYSPRLADCLLSLLVILVPLQTLAGSLTTHNHQPLLFGQNVVIMALNNVFPLARDPLDVPNYIDRVVISSDTQAGMREMLHEFEPDPTDAPLGTSRSTASSRPTSRPSARAKRWTMLPLEAVLSIAMHVWNLQATKDMEVCTQRLKREAPFDTLNYTDFRAVVAKYFAHEFLESDVVDMFEKASEYESHADNAAHMKRVKLTHCVRMLVAKGVPRPEAIRKNHPRGTSKQG</sequence>
<comment type="caution">
    <text evidence="2">The sequence shown here is derived from an EMBL/GenBank/DDBJ whole genome shotgun (WGS) entry which is preliminary data.</text>
</comment>
<accession>A0A1V9YZ24</accession>
<proteinExistence type="predicted"/>
<gene>
    <name evidence="2" type="ORF">ACHHYP_05153</name>
</gene>
<evidence type="ECO:0000256" key="1">
    <source>
        <dbReference type="SAM" id="MobiDB-lite"/>
    </source>
</evidence>
<organism evidence="2 3">
    <name type="scientific">Achlya hypogyna</name>
    <name type="common">Oomycete</name>
    <name type="synonym">Protoachlya hypogyna</name>
    <dbReference type="NCBI Taxonomy" id="1202772"/>
    <lineage>
        <taxon>Eukaryota</taxon>
        <taxon>Sar</taxon>
        <taxon>Stramenopiles</taxon>
        <taxon>Oomycota</taxon>
        <taxon>Saprolegniomycetes</taxon>
        <taxon>Saprolegniales</taxon>
        <taxon>Achlyaceae</taxon>
        <taxon>Achlya</taxon>
    </lineage>
</organism>
<evidence type="ECO:0000313" key="3">
    <source>
        <dbReference type="Proteomes" id="UP000243579"/>
    </source>
</evidence>
<feature type="compositionally biased region" description="Low complexity" evidence="1">
    <location>
        <begin position="561"/>
        <end position="575"/>
    </location>
</feature>
<dbReference type="AlphaFoldDB" id="A0A1V9YZ24"/>
<dbReference type="EMBL" id="JNBR01000569">
    <property type="protein sequence ID" value="OQR90907.1"/>
    <property type="molecule type" value="Genomic_DNA"/>
</dbReference>
<feature type="region of interest" description="Disordered" evidence="1">
    <location>
        <begin position="550"/>
        <end position="578"/>
    </location>
</feature>
<reference evidence="2 3" key="1">
    <citation type="journal article" date="2014" name="Genome Biol. Evol.">
        <title>The secreted proteins of Achlya hypogyna and Thraustotheca clavata identify the ancestral oomycete secretome and reveal gene acquisitions by horizontal gene transfer.</title>
        <authorList>
            <person name="Misner I."/>
            <person name="Blouin N."/>
            <person name="Leonard G."/>
            <person name="Richards T.A."/>
            <person name="Lane C.E."/>
        </authorList>
    </citation>
    <scope>NUCLEOTIDE SEQUENCE [LARGE SCALE GENOMIC DNA]</scope>
    <source>
        <strain evidence="2 3">ATCC 48635</strain>
    </source>
</reference>
<evidence type="ECO:0000313" key="2">
    <source>
        <dbReference type="EMBL" id="OQR90907.1"/>
    </source>
</evidence>
<feature type="region of interest" description="Disordered" evidence="1">
    <location>
        <begin position="56"/>
        <end position="84"/>
    </location>
</feature>
<name>A0A1V9YZ24_ACHHY</name>